<evidence type="ECO:0008006" key="2">
    <source>
        <dbReference type="Google" id="ProtNLM"/>
    </source>
</evidence>
<protein>
    <recommendedName>
        <fullName evidence="2">Zeta toxin domain-containing protein</fullName>
    </recommendedName>
</protein>
<dbReference type="EMBL" id="LAZR01055187">
    <property type="protein sequence ID" value="KKK76940.1"/>
    <property type="molecule type" value="Genomic_DNA"/>
</dbReference>
<evidence type="ECO:0000313" key="1">
    <source>
        <dbReference type="EMBL" id="KKK76940.1"/>
    </source>
</evidence>
<reference evidence="1" key="1">
    <citation type="journal article" date="2015" name="Nature">
        <title>Complex archaea that bridge the gap between prokaryotes and eukaryotes.</title>
        <authorList>
            <person name="Spang A."/>
            <person name="Saw J.H."/>
            <person name="Jorgensen S.L."/>
            <person name="Zaremba-Niedzwiedzka K."/>
            <person name="Martijn J."/>
            <person name="Lind A.E."/>
            <person name="van Eijk R."/>
            <person name="Schleper C."/>
            <person name="Guy L."/>
            <person name="Ettema T.J."/>
        </authorList>
    </citation>
    <scope>NUCLEOTIDE SEQUENCE</scope>
</reference>
<dbReference type="SUPFAM" id="SSF52540">
    <property type="entry name" value="P-loop containing nucleoside triphosphate hydrolases"/>
    <property type="match status" value="1"/>
</dbReference>
<dbReference type="PIRSF" id="PIRSF037081">
    <property type="entry name" value="P-loop_All4644_prd"/>
    <property type="match status" value="1"/>
</dbReference>
<accession>A0A0F8YT54</accession>
<dbReference type="Gene3D" id="3.40.50.300">
    <property type="entry name" value="P-loop containing nucleotide triphosphate hydrolases"/>
    <property type="match status" value="1"/>
</dbReference>
<dbReference type="Pfam" id="PF13671">
    <property type="entry name" value="AAA_33"/>
    <property type="match status" value="1"/>
</dbReference>
<comment type="caution">
    <text evidence="1">The sequence shown here is derived from an EMBL/GenBank/DDBJ whole genome shotgun (WGS) entry which is preliminary data.</text>
</comment>
<proteinExistence type="predicted"/>
<organism evidence="1">
    <name type="scientific">marine sediment metagenome</name>
    <dbReference type="NCBI Taxonomy" id="412755"/>
    <lineage>
        <taxon>unclassified sequences</taxon>
        <taxon>metagenomes</taxon>
        <taxon>ecological metagenomes</taxon>
    </lineage>
</organism>
<gene>
    <name evidence="1" type="ORF">LCGC14_2858580</name>
</gene>
<dbReference type="InterPro" id="IPR017101">
    <property type="entry name" value="P-loop_ATP/GTP-bd_All4644_prd"/>
</dbReference>
<dbReference type="InterPro" id="IPR027417">
    <property type="entry name" value="P-loop_NTPase"/>
</dbReference>
<sequence>MPDIILLVGPPGCGKSIWASLYLKDHKAKILSRDALRLCMQNGEYDTRDERVIKRIRDYAVENWLRQDYSVVIDDMNLTSDVFPRMVTIANRVGNVVVKEHVMQIEQSVCWYNNTHRDHGVVPEEDWNTWWLKYTQHEKHDPLRAAPKTLPLEIH</sequence>
<name>A0A0F8YT54_9ZZZZ</name>
<feature type="non-terminal residue" evidence="1">
    <location>
        <position position="155"/>
    </location>
</feature>
<dbReference type="AlphaFoldDB" id="A0A0F8YT54"/>